<comment type="caution">
    <text evidence="1">The sequence shown here is derived from an EMBL/GenBank/DDBJ whole genome shotgun (WGS) entry which is preliminary data.</text>
</comment>
<protein>
    <submittedName>
        <fullName evidence="1">Uncharacterized protein</fullName>
    </submittedName>
</protein>
<dbReference type="Proteomes" id="UP000258379">
    <property type="component" value="Unassembled WGS sequence"/>
</dbReference>
<accession>A0A3E2CBQ8</accession>
<dbReference type="AlphaFoldDB" id="A0A3E2CBQ8"/>
<evidence type="ECO:0000313" key="2">
    <source>
        <dbReference type="Proteomes" id="UP000258379"/>
    </source>
</evidence>
<gene>
    <name evidence="1" type="ORF">CG405_04840</name>
</gene>
<proteinExistence type="predicted"/>
<sequence length="49" mass="5763">MHFDSLSRSNVKSSGLYVRRRRERAVTRERYISFSAKNLESLPYLVQSA</sequence>
<reference evidence="1 2" key="1">
    <citation type="submission" date="2017-07" db="EMBL/GenBank/DDBJ databases">
        <title>A comparative genomics approach to explaining the enigmatic role of Gardnerella vaginalis in the vaginal microbiome.</title>
        <authorList>
            <person name="Vancuren S.J."/>
            <person name="Hill J.E."/>
        </authorList>
    </citation>
    <scope>NUCLEOTIDE SEQUENCE [LARGE SCALE GENOMIC DNA]</scope>
    <source>
        <strain evidence="1 2">WP023</strain>
    </source>
</reference>
<dbReference type="EMBL" id="NNRU01000003">
    <property type="protein sequence ID" value="RFT29131.1"/>
    <property type="molecule type" value="Genomic_DNA"/>
</dbReference>
<organism evidence="1 2">
    <name type="scientific">Gardnerella vaginalis</name>
    <dbReference type="NCBI Taxonomy" id="2702"/>
    <lineage>
        <taxon>Bacteria</taxon>
        <taxon>Bacillati</taxon>
        <taxon>Actinomycetota</taxon>
        <taxon>Actinomycetes</taxon>
        <taxon>Bifidobacteriales</taxon>
        <taxon>Bifidobacteriaceae</taxon>
        <taxon>Gardnerella</taxon>
    </lineage>
</organism>
<name>A0A3E2CBQ8_GARVA</name>
<evidence type="ECO:0000313" key="1">
    <source>
        <dbReference type="EMBL" id="RFT29131.1"/>
    </source>
</evidence>